<sequence length="328" mass="35036">MRSWMLVKTLLVVGLLVPAMTLTLLHLSQPSANLAIRLVGLTPLALPLYLVAALVAIVPAARRRGRSAYTALALVAFSGLVVQAIWFAPLVTGDAREADAGASTVTVMSSNLRKGLGDRAQLFAAAAQRQVDVLVLVEVTPAAFDAMRREGLLDPYRYQAGEPVEAVGGTVILSRIPLGEAQRMDTRWGSWRVAVGDGLTLVAVHLSSPSNPNNWRSDFDHLLAAVDSDPPDIIIGDFNASSDHEPMWRLTDDGYRDAAELTNHWQPTWPANHLGAGLARFLPTTARIDHVLAGPGLAALSSDTVHIADTDHLAVVAELAPVSGARPR</sequence>
<reference evidence="3" key="1">
    <citation type="submission" date="2020-11" db="EMBL/GenBank/DDBJ databases">
        <title>Nocardioides cynanchi sp. nov., isolated from soil of rhizosphere of Cynanchum wilfordii.</title>
        <authorList>
            <person name="Lee J.-S."/>
            <person name="Suh M.K."/>
            <person name="Kim J.-S."/>
        </authorList>
    </citation>
    <scope>NUCLEOTIDE SEQUENCE</scope>
    <source>
        <strain evidence="3">KCTC 19276</strain>
    </source>
</reference>
<dbReference type="GO" id="GO:0004519">
    <property type="term" value="F:endonuclease activity"/>
    <property type="evidence" value="ECO:0007669"/>
    <property type="project" value="UniProtKB-KW"/>
</dbReference>
<feature type="domain" description="Endonuclease/exonuclease/phosphatase" evidence="2">
    <location>
        <begin position="108"/>
        <end position="312"/>
    </location>
</feature>
<evidence type="ECO:0000313" key="3">
    <source>
        <dbReference type="EMBL" id="MBF4770348.1"/>
    </source>
</evidence>
<dbReference type="Proteomes" id="UP000660668">
    <property type="component" value="Unassembled WGS sequence"/>
</dbReference>
<accession>A0A930VST6</accession>
<dbReference type="InterPro" id="IPR005135">
    <property type="entry name" value="Endo/exonuclease/phosphatase"/>
</dbReference>
<dbReference type="RefSeq" id="WP_194698493.1">
    <property type="nucleotide sequence ID" value="NZ_JADKPO010000046.1"/>
</dbReference>
<keyword evidence="4" id="KW-1185">Reference proteome</keyword>
<gene>
    <name evidence="3" type="ORF">ISU10_21445</name>
</gene>
<organism evidence="3 4">
    <name type="scientific">Nocardioides agariphilus</name>
    <dbReference type="NCBI Taxonomy" id="433664"/>
    <lineage>
        <taxon>Bacteria</taxon>
        <taxon>Bacillati</taxon>
        <taxon>Actinomycetota</taxon>
        <taxon>Actinomycetes</taxon>
        <taxon>Propionibacteriales</taxon>
        <taxon>Nocardioidaceae</taxon>
        <taxon>Nocardioides</taxon>
    </lineage>
</organism>
<protein>
    <submittedName>
        <fullName evidence="3">Endonuclease/exonuclease/phosphatase family protein</fullName>
    </submittedName>
</protein>
<comment type="caution">
    <text evidence="3">The sequence shown here is derived from an EMBL/GenBank/DDBJ whole genome shotgun (WGS) entry which is preliminary data.</text>
</comment>
<keyword evidence="3" id="KW-0540">Nuclease</keyword>
<keyword evidence="3" id="KW-0378">Hydrolase</keyword>
<dbReference type="EMBL" id="JADKPO010000046">
    <property type="protein sequence ID" value="MBF4770348.1"/>
    <property type="molecule type" value="Genomic_DNA"/>
</dbReference>
<evidence type="ECO:0000256" key="1">
    <source>
        <dbReference type="SAM" id="Phobius"/>
    </source>
</evidence>
<keyword evidence="1" id="KW-0812">Transmembrane</keyword>
<keyword evidence="1" id="KW-0472">Membrane</keyword>
<evidence type="ECO:0000313" key="4">
    <source>
        <dbReference type="Proteomes" id="UP000660668"/>
    </source>
</evidence>
<keyword evidence="3" id="KW-0255">Endonuclease</keyword>
<feature type="transmembrane region" description="Helical" evidence="1">
    <location>
        <begin position="40"/>
        <end position="61"/>
    </location>
</feature>
<feature type="transmembrane region" description="Helical" evidence="1">
    <location>
        <begin position="68"/>
        <end position="88"/>
    </location>
</feature>
<dbReference type="Pfam" id="PF03372">
    <property type="entry name" value="Exo_endo_phos"/>
    <property type="match status" value="1"/>
</dbReference>
<dbReference type="AlphaFoldDB" id="A0A930VST6"/>
<name>A0A930VST6_9ACTN</name>
<proteinExistence type="predicted"/>
<dbReference type="Gene3D" id="3.60.10.10">
    <property type="entry name" value="Endonuclease/exonuclease/phosphatase"/>
    <property type="match status" value="1"/>
</dbReference>
<evidence type="ECO:0000259" key="2">
    <source>
        <dbReference type="Pfam" id="PF03372"/>
    </source>
</evidence>
<dbReference type="SUPFAM" id="SSF56219">
    <property type="entry name" value="DNase I-like"/>
    <property type="match status" value="1"/>
</dbReference>
<keyword evidence="1" id="KW-1133">Transmembrane helix</keyword>
<dbReference type="InterPro" id="IPR036691">
    <property type="entry name" value="Endo/exonu/phosph_ase_sf"/>
</dbReference>